<dbReference type="SUPFAM" id="SSF54631">
    <property type="entry name" value="CBS-domain pair"/>
    <property type="match status" value="1"/>
</dbReference>
<feature type="domain" description="CBS" evidence="3">
    <location>
        <begin position="8"/>
        <end position="66"/>
    </location>
</feature>
<keyword evidence="1 2" id="KW-0129">CBS domain</keyword>
<feature type="domain" description="CBS" evidence="3">
    <location>
        <begin position="75"/>
        <end position="130"/>
    </location>
</feature>
<dbReference type="PROSITE" id="PS51371">
    <property type="entry name" value="CBS"/>
    <property type="match status" value="2"/>
</dbReference>
<dbReference type="PANTHER" id="PTHR43080:SF2">
    <property type="entry name" value="CBS DOMAIN-CONTAINING PROTEIN"/>
    <property type="match status" value="1"/>
</dbReference>
<evidence type="ECO:0000313" key="5">
    <source>
        <dbReference type="Proteomes" id="UP000036902"/>
    </source>
</evidence>
<keyword evidence="5" id="KW-1185">Reference proteome</keyword>
<accession>A0A140ICW6</accession>
<organism evidence="4 5">
    <name type="scientific">Thauera humireducens</name>
    <dbReference type="NCBI Taxonomy" id="1134435"/>
    <lineage>
        <taxon>Bacteria</taxon>
        <taxon>Pseudomonadati</taxon>
        <taxon>Pseudomonadota</taxon>
        <taxon>Betaproteobacteria</taxon>
        <taxon>Rhodocyclales</taxon>
        <taxon>Zoogloeaceae</taxon>
        <taxon>Thauera</taxon>
    </lineage>
</organism>
<dbReference type="Pfam" id="PF00571">
    <property type="entry name" value="CBS"/>
    <property type="match status" value="2"/>
</dbReference>
<dbReference type="PANTHER" id="PTHR43080">
    <property type="entry name" value="CBS DOMAIN-CONTAINING PROTEIN CBSX3, MITOCHONDRIAL"/>
    <property type="match status" value="1"/>
</dbReference>
<gene>
    <name evidence="4" type="ORF">AC731_000670</name>
</gene>
<dbReference type="SMART" id="SM00116">
    <property type="entry name" value="CBS"/>
    <property type="match status" value="2"/>
</dbReference>
<dbReference type="STRING" id="1134435.AC731_000670"/>
<name>A0A140ICW6_9RHOO</name>
<dbReference type="AlphaFoldDB" id="A0A140ICW6"/>
<sequence>MLVSEILAIKGKVLFTIAPNKSVAEAIEIMNEQDVGSLVVFSRGEMVGMLTFRQVLQGVQKGSADLHALTVEAVMIRNPFVASPNMEMDELRRMMVEHHQRYLPVMDGHTLLGVVSFHDVAKAVLEEQSFENRMLKNYIRNWPAQEEEER</sequence>
<dbReference type="KEGG" id="thu:AC731_000670"/>
<dbReference type="InterPro" id="IPR000644">
    <property type="entry name" value="CBS_dom"/>
</dbReference>
<evidence type="ECO:0000256" key="1">
    <source>
        <dbReference type="ARBA" id="ARBA00023122"/>
    </source>
</evidence>
<reference evidence="5" key="1">
    <citation type="submission" date="2016-03" db="EMBL/GenBank/DDBJ databases">
        <authorList>
            <person name="Ma C."/>
            <person name="Zhou S."/>
            <person name="Yang G."/>
        </authorList>
    </citation>
    <scope>NUCLEOTIDE SEQUENCE [LARGE SCALE GENOMIC DNA]</scope>
    <source>
        <strain evidence="5">SgZ-1</strain>
    </source>
</reference>
<dbReference type="RefSeq" id="WP_004259396.1">
    <property type="nucleotide sequence ID" value="NZ_CP014646.1"/>
</dbReference>
<protein>
    <recommendedName>
        <fullName evidence="3">CBS domain-containing protein</fullName>
    </recommendedName>
</protein>
<dbReference type="InterPro" id="IPR046342">
    <property type="entry name" value="CBS_dom_sf"/>
</dbReference>
<evidence type="ECO:0000256" key="2">
    <source>
        <dbReference type="PROSITE-ProRule" id="PRU00703"/>
    </source>
</evidence>
<dbReference type="Proteomes" id="UP000036902">
    <property type="component" value="Chromosome"/>
</dbReference>
<dbReference type="InterPro" id="IPR051257">
    <property type="entry name" value="Diverse_CBS-Domain"/>
</dbReference>
<proteinExistence type="predicted"/>
<dbReference type="EMBL" id="CP014646">
    <property type="protein sequence ID" value="AMO35591.1"/>
    <property type="molecule type" value="Genomic_DNA"/>
</dbReference>
<dbReference type="Gene3D" id="3.10.580.10">
    <property type="entry name" value="CBS-domain"/>
    <property type="match status" value="1"/>
</dbReference>
<evidence type="ECO:0000313" key="4">
    <source>
        <dbReference type="EMBL" id="AMO35591.1"/>
    </source>
</evidence>
<evidence type="ECO:0000259" key="3">
    <source>
        <dbReference type="PROSITE" id="PS51371"/>
    </source>
</evidence>